<sequence>MIKLIGIQGVVCAEFRCLGSGIQDLQQQFGFSQAPGTYEVQYRVVFTPPAMSAVVIFHP</sequence>
<proteinExistence type="predicted"/>
<keyword evidence="2" id="KW-1185">Reference proteome</keyword>
<dbReference type="AlphaFoldDB" id="A0A026X489"/>
<evidence type="ECO:0000313" key="2">
    <source>
        <dbReference type="Proteomes" id="UP000053097"/>
    </source>
</evidence>
<dbReference type="Proteomes" id="UP000053097">
    <property type="component" value="Unassembled WGS sequence"/>
</dbReference>
<organism evidence="1 2">
    <name type="scientific">Ooceraea biroi</name>
    <name type="common">Clonal raider ant</name>
    <name type="synonym">Cerapachys biroi</name>
    <dbReference type="NCBI Taxonomy" id="2015173"/>
    <lineage>
        <taxon>Eukaryota</taxon>
        <taxon>Metazoa</taxon>
        <taxon>Ecdysozoa</taxon>
        <taxon>Arthropoda</taxon>
        <taxon>Hexapoda</taxon>
        <taxon>Insecta</taxon>
        <taxon>Pterygota</taxon>
        <taxon>Neoptera</taxon>
        <taxon>Endopterygota</taxon>
        <taxon>Hymenoptera</taxon>
        <taxon>Apocrita</taxon>
        <taxon>Aculeata</taxon>
        <taxon>Formicoidea</taxon>
        <taxon>Formicidae</taxon>
        <taxon>Dorylinae</taxon>
        <taxon>Ooceraea</taxon>
    </lineage>
</organism>
<protein>
    <submittedName>
        <fullName evidence="1">Uncharacterized protein</fullName>
    </submittedName>
</protein>
<evidence type="ECO:0000313" key="1">
    <source>
        <dbReference type="EMBL" id="EZA62199.1"/>
    </source>
</evidence>
<accession>A0A026X489</accession>
<name>A0A026X489_OOCBI</name>
<gene>
    <name evidence="1" type="ORF">X777_02825</name>
</gene>
<dbReference type="EMBL" id="KK107026">
    <property type="protein sequence ID" value="EZA62199.1"/>
    <property type="molecule type" value="Genomic_DNA"/>
</dbReference>
<reference evidence="1 2" key="1">
    <citation type="journal article" date="2014" name="Curr. Biol.">
        <title>The genome of the clonal raider ant Cerapachys biroi.</title>
        <authorList>
            <person name="Oxley P.R."/>
            <person name="Ji L."/>
            <person name="Fetter-Pruneda I."/>
            <person name="McKenzie S.K."/>
            <person name="Li C."/>
            <person name="Hu H."/>
            <person name="Zhang G."/>
            <person name="Kronauer D.J."/>
        </authorList>
    </citation>
    <scope>NUCLEOTIDE SEQUENCE [LARGE SCALE GENOMIC DNA]</scope>
</reference>